<dbReference type="InterPro" id="IPR003141">
    <property type="entry name" value="Pol/His_phosphatase_N"/>
</dbReference>
<sequence length="510" mass="57653">MDYKDEIIDLHIHSNASDGSCTPSEIIEMSEKMGLKAIAITDHDTIDGSRSALEAGIPPSIDFVTGVEISTGVPSFCQASSSIHMLGYFIHLDNENLNKTLNDLQKARRDRTPQIIQKLNNLGVDITEDDIMKLVGDRLPGRPHIADILLNKGVIQTFQEAFDRFLGKGKPAYVEKYRLDPETAIKTILQAGGIPVLAHPYLLKLKTVDALEDLVVYLKDIGLMGIEVIYPEHDLHWMQIYSKMAEKYDLIVTGGTDFHGTYKPGIKLGIGTGEFQVSYSVYEKMFSVYQAQNKTQSKPHKDTSRLDITDLYKDDYDPQLEVLENKLNYKFQNISFLQNALQHRSYVNEKAHLKLHDNERMEFLGDAVLNLVIGDLLMRQFPDVNEGDLSRMRATLVNERQLASVARHLDLQPHLLLGKGEIHTNGREKQSILGDTVEAIIAAVYLDGGFEKGFHFVEQLFTKLLTQISNKDYKSKLQELVQGIYKETPVYQVIQEVGPDHKKHFKVELS</sequence>
<dbReference type="NCBIfam" id="TIGR02191">
    <property type="entry name" value="RNaseIII"/>
    <property type="match status" value="1"/>
</dbReference>
<dbReference type="EC" id="3.1.26.3" evidence="9"/>
<comment type="caution">
    <text evidence="13">The sequence shown here is derived from an EMBL/GenBank/DDBJ whole genome shotgun (WGS) entry which is preliminary data.</text>
</comment>
<keyword evidence="3" id="KW-0698">rRNA processing</keyword>
<dbReference type="InterPro" id="IPR014720">
    <property type="entry name" value="dsRBD_dom"/>
</dbReference>
<keyword evidence="8 10" id="KW-0694">RNA-binding</keyword>
<dbReference type="CDD" id="cd00593">
    <property type="entry name" value="RIBOc"/>
    <property type="match status" value="1"/>
</dbReference>
<evidence type="ECO:0000256" key="3">
    <source>
        <dbReference type="ARBA" id="ARBA00022552"/>
    </source>
</evidence>
<keyword evidence="5" id="KW-0540">Nuclease</keyword>
<dbReference type="Gene3D" id="3.30.160.20">
    <property type="match status" value="1"/>
</dbReference>
<dbReference type="InterPro" id="IPR016195">
    <property type="entry name" value="Pol/histidinol_Pase-like"/>
</dbReference>
<dbReference type="GO" id="GO:0004525">
    <property type="term" value="F:ribonuclease III activity"/>
    <property type="evidence" value="ECO:0007669"/>
    <property type="project" value="UniProtKB-UniRule"/>
</dbReference>
<dbReference type="Proteomes" id="UP000189670">
    <property type="component" value="Unassembled WGS sequence"/>
</dbReference>
<dbReference type="SUPFAM" id="SSF89550">
    <property type="entry name" value="PHP domain-like"/>
    <property type="match status" value="1"/>
</dbReference>
<dbReference type="InterPro" id="IPR011907">
    <property type="entry name" value="RNase_III"/>
</dbReference>
<dbReference type="SUPFAM" id="SSF69065">
    <property type="entry name" value="RNase III domain-like"/>
    <property type="match status" value="1"/>
</dbReference>
<dbReference type="GO" id="GO:0006364">
    <property type="term" value="P:rRNA processing"/>
    <property type="evidence" value="ECO:0007669"/>
    <property type="project" value="UniProtKB-KW"/>
</dbReference>
<feature type="domain" description="RNase III" evidence="12">
    <location>
        <begin position="320"/>
        <end position="449"/>
    </location>
</feature>
<accession>A0A1V1PGL6</accession>
<dbReference type="SUPFAM" id="SSF54768">
    <property type="entry name" value="dsRNA-binding domain-like"/>
    <property type="match status" value="1"/>
</dbReference>
<evidence type="ECO:0000256" key="4">
    <source>
        <dbReference type="ARBA" id="ARBA00022664"/>
    </source>
</evidence>
<name>A0A1V1PGL6_9BACT</name>
<dbReference type="Pfam" id="PF02811">
    <property type="entry name" value="PHP"/>
    <property type="match status" value="1"/>
</dbReference>
<gene>
    <name evidence="13" type="ORF">OMM_06649</name>
</gene>
<evidence type="ECO:0000313" key="13">
    <source>
        <dbReference type="EMBL" id="ETR73904.1"/>
    </source>
</evidence>
<dbReference type="Gene3D" id="1.10.1520.10">
    <property type="entry name" value="Ribonuclease III domain"/>
    <property type="match status" value="1"/>
</dbReference>
<dbReference type="FunFam" id="1.10.1520.10:FF:000001">
    <property type="entry name" value="Ribonuclease 3"/>
    <property type="match status" value="1"/>
</dbReference>
<dbReference type="CDD" id="cd07438">
    <property type="entry name" value="PHP_HisPPase_AMP"/>
    <property type="match status" value="1"/>
</dbReference>
<dbReference type="Pfam" id="PF14622">
    <property type="entry name" value="Ribonucleas_3_3"/>
    <property type="match status" value="1"/>
</dbReference>
<dbReference type="InterPro" id="IPR004013">
    <property type="entry name" value="PHP_dom"/>
</dbReference>
<protein>
    <recommendedName>
        <fullName evidence="9">Ribonuclease III</fullName>
        <ecNumber evidence="9">3.1.26.3</ecNumber>
    </recommendedName>
</protein>
<evidence type="ECO:0000256" key="1">
    <source>
        <dbReference type="ARBA" id="ARBA00000109"/>
    </source>
</evidence>
<dbReference type="PROSITE" id="PS00517">
    <property type="entry name" value="RNASE_3_1"/>
    <property type="match status" value="1"/>
</dbReference>
<dbReference type="AlphaFoldDB" id="A0A1V1PGL6"/>
<organism evidence="13 14">
    <name type="scientific">Candidatus Magnetoglobus multicellularis str. Araruama</name>
    <dbReference type="NCBI Taxonomy" id="890399"/>
    <lineage>
        <taxon>Bacteria</taxon>
        <taxon>Pseudomonadati</taxon>
        <taxon>Thermodesulfobacteriota</taxon>
        <taxon>Desulfobacteria</taxon>
        <taxon>Desulfobacterales</taxon>
        <taxon>Desulfobacteraceae</taxon>
        <taxon>Candidatus Magnetoglobus</taxon>
    </lineage>
</organism>
<dbReference type="PANTHER" id="PTHR42924:SF3">
    <property type="entry name" value="POLYMERASE_HISTIDINOL PHOSPHATASE N-TERMINAL DOMAIN-CONTAINING PROTEIN"/>
    <property type="match status" value="1"/>
</dbReference>
<dbReference type="SMART" id="SM00535">
    <property type="entry name" value="RIBOc"/>
    <property type="match status" value="1"/>
</dbReference>
<keyword evidence="6" id="KW-0255">Endonuclease</keyword>
<evidence type="ECO:0000256" key="6">
    <source>
        <dbReference type="ARBA" id="ARBA00022759"/>
    </source>
</evidence>
<evidence type="ECO:0000256" key="5">
    <source>
        <dbReference type="ARBA" id="ARBA00022722"/>
    </source>
</evidence>
<evidence type="ECO:0000313" key="14">
    <source>
        <dbReference type="Proteomes" id="UP000189670"/>
    </source>
</evidence>
<keyword evidence="7" id="KW-0378">Hydrolase</keyword>
<dbReference type="SMART" id="SM00481">
    <property type="entry name" value="POLIIIAc"/>
    <property type="match status" value="1"/>
</dbReference>
<evidence type="ECO:0000259" key="12">
    <source>
        <dbReference type="PROSITE" id="PS50142"/>
    </source>
</evidence>
<dbReference type="InterPro" id="IPR052018">
    <property type="entry name" value="PHP_domain"/>
</dbReference>
<dbReference type="PROSITE" id="PS50142">
    <property type="entry name" value="RNASE_3_2"/>
    <property type="match status" value="1"/>
</dbReference>
<dbReference type="GO" id="GO:0003723">
    <property type="term" value="F:RNA binding"/>
    <property type="evidence" value="ECO:0007669"/>
    <property type="project" value="UniProtKB-UniRule"/>
</dbReference>
<feature type="non-terminal residue" evidence="13">
    <location>
        <position position="510"/>
    </location>
</feature>
<keyword evidence="4" id="KW-0507">mRNA processing</keyword>
<dbReference type="GO" id="GO:0035312">
    <property type="term" value="F:5'-3' DNA exonuclease activity"/>
    <property type="evidence" value="ECO:0007669"/>
    <property type="project" value="TreeGrafter"/>
</dbReference>
<evidence type="ECO:0000256" key="10">
    <source>
        <dbReference type="PROSITE-ProRule" id="PRU00266"/>
    </source>
</evidence>
<comment type="similarity">
    <text evidence="2">Belongs to the ribonuclease III family.</text>
</comment>
<dbReference type="PROSITE" id="PS50137">
    <property type="entry name" value="DS_RBD"/>
    <property type="match status" value="1"/>
</dbReference>
<reference evidence="14" key="1">
    <citation type="submission" date="2012-11" db="EMBL/GenBank/DDBJ databases">
        <authorList>
            <person name="Lucero-Rivera Y.E."/>
            <person name="Tovar-Ramirez D."/>
        </authorList>
    </citation>
    <scope>NUCLEOTIDE SEQUENCE [LARGE SCALE GENOMIC DNA]</scope>
    <source>
        <strain evidence="14">Araruama</strain>
    </source>
</reference>
<dbReference type="EMBL" id="ATBP01000032">
    <property type="protein sequence ID" value="ETR73904.1"/>
    <property type="molecule type" value="Genomic_DNA"/>
</dbReference>
<dbReference type="Gene3D" id="3.20.20.140">
    <property type="entry name" value="Metal-dependent hydrolases"/>
    <property type="match status" value="1"/>
</dbReference>
<evidence type="ECO:0000256" key="9">
    <source>
        <dbReference type="NCBIfam" id="TIGR02191"/>
    </source>
</evidence>
<dbReference type="GO" id="GO:0004534">
    <property type="term" value="F:5'-3' RNA exonuclease activity"/>
    <property type="evidence" value="ECO:0007669"/>
    <property type="project" value="TreeGrafter"/>
</dbReference>
<dbReference type="Gene3D" id="1.10.150.650">
    <property type="match status" value="1"/>
</dbReference>
<dbReference type="HAMAP" id="MF_00104">
    <property type="entry name" value="RNase_III"/>
    <property type="match status" value="1"/>
</dbReference>
<dbReference type="PANTHER" id="PTHR42924">
    <property type="entry name" value="EXONUCLEASE"/>
    <property type="match status" value="1"/>
</dbReference>
<evidence type="ECO:0000259" key="11">
    <source>
        <dbReference type="PROSITE" id="PS50137"/>
    </source>
</evidence>
<feature type="domain" description="DRBM" evidence="11">
    <location>
        <begin position="472"/>
        <end position="510"/>
    </location>
</feature>
<evidence type="ECO:0000256" key="2">
    <source>
        <dbReference type="ARBA" id="ARBA00010183"/>
    </source>
</evidence>
<dbReference type="CDD" id="cd10845">
    <property type="entry name" value="DSRM_RNAse_III_family"/>
    <property type="match status" value="1"/>
</dbReference>
<evidence type="ECO:0000256" key="7">
    <source>
        <dbReference type="ARBA" id="ARBA00022801"/>
    </source>
</evidence>
<proteinExistence type="inferred from homology"/>
<dbReference type="InterPro" id="IPR036389">
    <property type="entry name" value="RNase_III_sf"/>
</dbReference>
<dbReference type="InterPro" id="IPR000999">
    <property type="entry name" value="RNase_III_dom"/>
</dbReference>
<evidence type="ECO:0000256" key="8">
    <source>
        <dbReference type="ARBA" id="ARBA00022884"/>
    </source>
</evidence>
<comment type="catalytic activity">
    <reaction evidence="1">
        <text>Endonucleolytic cleavage to 5'-phosphomonoester.</text>
        <dbReference type="EC" id="3.1.26.3"/>
    </reaction>
</comment>
<dbReference type="GO" id="GO:0006397">
    <property type="term" value="P:mRNA processing"/>
    <property type="evidence" value="ECO:0007669"/>
    <property type="project" value="UniProtKB-KW"/>
</dbReference>